<dbReference type="InterPro" id="IPR011856">
    <property type="entry name" value="tRNA_endonuc-like_dom_sf"/>
</dbReference>
<feature type="region of interest" description="Disordered" evidence="8">
    <location>
        <begin position="104"/>
        <end position="200"/>
    </location>
</feature>
<dbReference type="GO" id="GO:0000214">
    <property type="term" value="C:tRNA-intron endonuclease complex"/>
    <property type="evidence" value="ECO:0007669"/>
    <property type="project" value="InterPro"/>
</dbReference>
<dbReference type="SUPFAM" id="SSF53032">
    <property type="entry name" value="tRNA-intron endonuclease catalytic domain-like"/>
    <property type="match status" value="1"/>
</dbReference>
<evidence type="ECO:0000256" key="4">
    <source>
        <dbReference type="ARBA" id="ARBA00023239"/>
    </source>
</evidence>
<dbReference type="GO" id="GO:0005737">
    <property type="term" value="C:cytoplasm"/>
    <property type="evidence" value="ECO:0007669"/>
    <property type="project" value="TreeGrafter"/>
</dbReference>
<protein>
    <recommendedName>
        <fullName evidence="2">tRNA-intron lyase</fullName>
        <ecNumber evidence="2">4.6.1.16</ecNumber>
    </recommendedName>
    <alternativeName>
        <fullName evidence="5">tRNA-intron endonuclease Sen2</fullName>
    </alternativeName>
</protein>
<dbReference type="InterPro" id="IPR016589">
    <property type="entry name" value="tRNA_splic_SEN2"/>
</dbReference>
<dbReference type="PANTHER" id="PTHR21227:SF0">
    <property type="entry name" value="TRNA-SPLICING ENDONUCLEASE SUBUNIT SEN2"/>
    <property type="match status" value="1"/>
</dbReference>
<name>A0A6A5YK56_9PLEO</name>
<evidence type="ECO:0000313" key="10">
    <source>
        <dbReference type="EMBL" id="KAF2106538.1"/>
    </source>
</evidence>
<dbReference type="InterPro" id="IPR006677">
    <property type="entry name" value="tRNA_intron_Endonuc_cat-like"/>
</dbReference>
<dbReference type="GO" id="GO:0003676">
    <property type="term" value="F:nucleic acid binding"/>
    <property type="evidence" value="ECO:0007669"/>
    <property type="project" value="InterPro"/>
</dbReference>
<dbReference type="Proteomes" id="UP000799770">
    <property type="component" value="Unassembled WGS sequence"/>
</dbReference>
<dbReference type="EC" id="4.6.1.16" evidence="2"/>
<organism evidence="10 11">
    <name type="scientific">Lophiotrema nucula</name>
    <dbReference type="NCBI Taxonomy" id="690887"/>
    <lineage>
        <taxon>Eukaryota</taxon>
        <taxon>Fungi</taxon>
        <taxon>Dikarya</taxon>
        <taxon>Ascomycota</taxon>
        <taxon>Pezizomycotina</taxon>
        <taxon>Dothideomycetes</taxon>
        <taxon>Pleosporomycetidae</taxon>
        <taxon>Pleosporales</taxon>
        <taxon>Lophiotremataceae</taxon>
        <taxon>Lophiotrema</taxon>
    </lineage>
</organism>
<feature type="non-terminal residue" evidence="10">
    <location>
        <position position="431"/>
    </location>
</feature>
<evidence type="ECO:0000313" key="11">
    <source>
        <dbReference type="Proteomes" id="UP000799770"/>
    </source>
</evidence>
<gene>
    <name evidence="10" type="ORF">BDV96DRAFT_474184</name>
</gene>
<evidence type="ECO:0000256" key="1">
    <source>
        <dbReference type="ARBA" id="ARBA00008078"/>
    </source>
</evidence>
<evidence type="ECO:0000256" key="2">
    <source>
        <dbReference type="ARBA" id="ARBA00012573"/>
    </source>
</evidence>
<keyword evidence="3" id="KW-0819">tRNA processing</keyword>
<dbReference type="OrthoDB" id="10249562at2759"/>
<evidence type="ECO:0000259" key="9">
    <source>
        <dbReference type="Pfam" id="PF01974"/>
    </source>
</evidence>
<reference evidence="10" key="1">
    <citation type="journal article" date="2020" name="Stud. Mycol.">
        <title>101 Dothideomycetes genomes: a test case for predicting lifestyles and emergence of pathogens.</title>
        <authorList>
            <person name="Haridas S."/>
            <person name="Albert R."/>
            <person name="Binder M."/>
            <person name="Bloem J."/>
            <person name="Labutti K."/>
            <person name="Salamov A."/>
            <person name="Andreopoulos B."/>
            <person name="Baker S."/>
            <person name="Barry K."/>
            <person name="Bills G."/>
            <person name="Bluhm B."/>
            <person name="Cannon C."/>
            <person name="Castanera R."/>
            <person name="Culley D."/>
            <person name="Daum C."/>
            <person name="Ezra D."/>
            <person name="Gonzalez J."/>
            <person name="Henrissat B."/>
            <person name="Kuo A."/>
            <person name="Liang C."/>
            <person name="Lipzen A."/>
            <person name="Lutzoni F."/>
            <person name="Magnuson J."/>
            <person name="Mondo S."/>
            <person name="Nolan M."/>
            <person name="Ohm R."/>
            <person name="Pangilinan J."/>
            <person name="Park H.-J."/>
            <person name="Ramirez L."/>
            <person name="Alfaro M."/>
            <person name="Sun H."/>
            <person name="Tritt A."/>
            <person name="Yoshinaga Y."/>
            <person name="Zwiers L.-H."/>
            <person name="Turgeon B."/>
            <person name="Goodwin S."/>
            <person name="Spatafora J."/>
            <person name="Crous P."/>
            <person name="Grigoriev I."/>
        </authorList>
    </citation>
    <scope>NUCLEOTIDE SEQUENCE</scope>
    <source>
        <strain evidence="10">CBS 627.86</strain>
    </source>
</reference>
<dbReference type="InterPro" id="IPR036167">
    <property type="entry name" value="tRNA_intron_Endo_cat-like_sf"/>
</dbReference>
<comment type="similarity">
    <text evidence="1">Belongs to the tRNA-intron endonuclease family.</text>
</comment>
<evidence type="ECO:0000256" key="8">
    <source>
        <dbReference type="SAM" id="MobiDB-lite"/>
    </source>
</evidence>
<accession>A0A6A5YK56</accession>
<feature type="active site" evidence="7">
    <location>
        <position position="382"/>
    </location>
</feature>
<dbReference type="EMBL" id="ML977361">
    <property type="protein sequence ID" value="KAF2106538.1"/>
    <property type="molecule type" value="Genomic_DNA"/>
</dbReference>
<feature type="active site" evidence="7">
    <location>
        <position position="333"/>
    </location>
</feature>
<sequence>RPRRPNYARIHAKALPLEVHPLSVFIPHNPISLVRIAIQLISHSIWPPSSHQTSHQAYFSPETQSVHVTDWESVRALWEHGFFGAGNLSRTEPQWLDYEKKRRGVGKERTAHEVTQSRREERHQFKLERARKEREMIEQQRQEEGKLETSKETVEAAVPLANGDAHPSKAANGVPRTPDSKNARRVSFNEPLSPQQTRDSLGSLPEEIENQEHLQLTLEEAFFLTYVLGVLQVFKSGGRTALSCSELFRIFCAFSTDSASDEAAAVLGAIKPFQRTVGRRFSFSGVPAIAPDNPFILRYAVYHHFRSLGWVVRDGVKFAADYLLYHRGPVFKHAEFAIMIMPSYSDQYWSANSKRKAEYKKKEGRDWWWFHRVNRVQTQAIKTLMLVYVEVPPPWDEGHDKLGYDVNAGAVLKKYKVREVVMQRWTPNRHR</sequence>
<dbReference type="CDD" id="cd22363">
    <property type="entry name" value="tRNA-intron_lyase_C"/>
    <property type="match status" value="1"/>
</dbReference>
<dbReference type="GO" id="GO:0000213">
    <property type="term" value="F:tRNA-intron lyase activity"/>
    <property type="evidence" value="ECO:0007669"/>
    <property type="project" value="UniProtKB-EC"/>
</dbReference>
<comment type="catalytic activity">
    <reaction evidence="6">
        <text>pretRNA = a 3'-half-tRNA molecule with a 5'-OH end + a 5'-half-tRNA molecule with a 2',3'-cyclic phosphate end + an intron with a 2',3'-cyclic phosphate and a 5'-hydroxyl terminus.</text>
        <dbReference type="EC" id="4.6.1.16"/>
    </reaction>
</comment>
<dbReference type="PIRSF" id="PIRSF011789">
    <property type="entry name" value="tRNA_splic_SEN2"/>
    <property type="match status" value="1"/>
</dbReference>
<dbReference type="InterPro" id="IPR006676">
    <property type="entry name" value="tRNA_splic"/>
</dbReference>
<feature type="active site" evidence="7">
    <location>
        <position position="325"/>
    </location>
</feature>
<proteinExistence type="inferred from homology"/>
<dbReference type="AlphaFoldDB" id="A0A6A5YK56"/>
<dbReference type="GO" id="GO:0000379">
    <property type="term" value="P:tRNA-type intron splice site recognition and cleavage"/>
    <property type="evidence" value="ECO:0007669"/>
    <property type="project" value="TreeGrafter"/>
</dbReference>
<dbReference type="FunFam" id="3.40.1350.10:FF:000007">
    <property type="entry name" value="tRNA-splicing endonuclease subunit Sen2"/>
    <property type="match status" value="1"/>
</dbReference>
<evidence type="ECO:0000256" key="5">
    <source>
        <dbReference type="ARBA" id="ARBA00032432"/>
    </source>
</evidence>
<feature type="compositionally biased region" description="Basic and acidic residues" evidence="8">
    <location>
        <begin position="104"/>
        <end position="154"/>
    </location>
</feature>
<feature type="domain" description="tRNA intron endonuclease catalytic" evidence="9">
    <location>
        <begin position="295"/>
        <end position="388"/>
    </location>
</feature>
<keyword evidence="11" id="KW-1185">Reference proteome</keyword>
<dbReference type="Gene3D" id="3.40.1350.10">
    <property type="match status" value="1"/>
</dbReference>
<keyword evidence="4" id="KW-0456">Lyase</keyword>
<evidence type="ECO:0000256" key="3">
    <source>
        <dbReference type="ARBA" id="ARBA00022694"/>
    </source>
</evidence>
<feature type="non-terminal residue" evidence="10">
    <location>
        <position position="1"/>
    </location>
</feature>
<feature type="compositionally biased region" description="Polar residues" evidence="8">
    <location>
        <begin position="190"/>
        <end position="200"/>
    </location>
</feature>
<dbReference type="PANTHER" id="PTHR21227">
    <property type="entry name" value="TRNA-SPLICING ENDONUCLEASE SUBUNIT SEN2"/>
    <property type="match status" value="1"/>
</dbReference>
<evidence type="ECO:0000256" key="6">
    <source>
        <dbReference type="ARBA" id="ARBA00034031"/>
    </source>
</evidence>
<evidence type="ECO:0000256" key="7">
    <source>
        <dbReference type="PIRSR" id="PIRSR011789-1"/>
    </source>
</evidence>
<dbReference type="Pfam" id="PF01974">
    <property type="entry name" value="tRNA_int_endo"/>
    <property type="match status" value="1"/>
</dbReference>